<dbReference type="STRING" id="391038.Bphy_1132"/>
<name>B2JH83_PARP8</name>
<dbReference type="RefSeq" id="WP_012400535.1">
    <property type="nucleotide sequence ID" value="NC_010622.1"/>
</dbReference>
<accession>B2JH83</accession>
<gene>
    <name evidence="1" type="ordered locus">Bphy_1132</name>
</gene>
<dbReference type="KEGG" id="bph:Bphy_1132"/>
<organism evidence="1 2">
    <name type="scientific">Paraburkholderia phymatum (strain DSM 17167 / CIP 108236 / LMG 21445 / STM815)</name>
    <name type="common">Burkholderia phymatum</name>
    <dbReference type="NCBI Taxonomy" id="391038"/>
    <lineage>
        <taxon>Bacteria</taxon>
        <taxon>Pseudomonadati</taxon>
        <taxon>Pseudomonadota</taxon>
        <taxon>Betaproteobacteria</taxon>
        <taxon>Burkholderiales</taxon>
        <taxon>Burkholderiaceae</taxon>
        <taxon>Paraburkholderia</taxon>
    </lineage>
</organism>
<reference evidence="2" key="1">
    <citation type="journal article" date="2014" name="Stand. Genomic Sci.">
        <title>Complete genome sequence of Burkholderia phymatum STM815(T), a broad host range and efficient nitrogen-fixing symbiont of Mimosa species.</title>
        <authorList>
            <person name="Moulin L."/>
            <person name="Klonowska A."/>
            <person name="Caroline B."/>
            <person name="Booth K."/>
            <person name="Vriezen J.A."/>
            <person name="Melkonian R."/>
            <person name="James E.K."/>
            <person name="Young J.P."/>
            <person name="Bena G."/>
            <person name="Hauser L."/>
            <person name="Land M."/>
            <person name="Kyrpides N."/>
            <person name="Bruce D."/>
            <person name="Chain P."/>
            <person name="Copeland A."/>
            <person name="Pitluck S."/>
            <person name="Woyke T."/>
            <person name="Lizotte-Waniewski M."/>
            <person name="Bristow J."/>
            <person name="Riley M."/>
        </authorList>
    </citation>
    <scope>NUCLEOTIDE SEQUENCE [LARGE SCALE GENOMIC DNA]</scope>
    <source>
        <strain evidence="2">DSM 17167 / CIP 108236 / LMG 21445 / STM815</strain>
    </source>
</reference>
<evidence type="ECO:0000313" key="1">
    <source>
        <dbReference type="EMBL" id="ACC70321.1"/>
    </source>
</evidence>
<sequence length="81" mass="8869">MMKRLPDAAASLEMCRAELAEPIRLTELAEDWRRDLNALASRSVGRDRDAVRRIEAALTQSGEDEMLSAVRAPANTATTGV</sequence>
<evidence type="ECO:0000313" key="2">
    <source>
        <dbReference type="Proteomes" id="UP000001192"/>
    </source>
</evidence>
<protein>
    <submittedName>
        <fullName evidence="1">Uncharacterized protein</fullName>
    </submittedName>
</protein>
<proteinExistence type="predicted"/>
<dbReference type="OrthoDB" id="9113030at2"/>
<dbReference type="Proteomes" id="UP000001192">
    <property type="component" value="Chromosome 1"/>
</dbReference>
<dbReference type="HOGENOM" id="CLU_2567275_0_0_4"/>
<dbReference type="AlphaFoldDB" id="B2JH83"/>
<dbReference type="EMBL" id="CP001043">
    <property type="protein sequence ID" value="ACC70321.1"/>
    <property type="molecule type" value="Genomic_DNA"/>
</dbReference>
<keyword evidence="2" id="KW-1185">Reference proteome</keyword>